<protein>
    <submittedName>
        <fullName evidence="1">Uncharacterized protein</fullName>
    </submittedName>
</protein>
<evidence type="ECO:0000313" key="1">
    <source>
        <dbReference type="EMBL" id="ELP67630.1"/>
    </source>
</evidence>
<dbReference type="EMBL" id="AEJB01000272">
    <property type="protein sequence ID" value="ELP67630.1"/>
    <property type="molecule type" value="Genomic_DNA"/>
</dbReference>
<dbReference type="Proteomes" id="UP000010931">
    <property type="component" value="Unassembled WGS sequence"/>
</dbReference>
<dbReference type="RefSeq" id="WP_006377156.1">
    <property type="nucleotide sequence ID" value="NZ_AEJB01000272.1"/>
</dbReference>
<name>L7FAF9_STRT8</name>
<keyword evidence="2" id="KW-1185">Reference proteome</keyword>
<evidence type="ECO:0000313" key="2">
    <source>
        <dbReference type="Proteomes" id="UP000010931"/>
    </source>
</evidence>
<sequence length="59" mass="6878">MKGQLTFDDCMTDWPAADRQPRQRPAGTRYLPRMQNDLWGQRLPGRCRIVTIPISGEYL</sequence>
<accession>L7FAF9</accession>
<gene>
    <name evidence="1" type="ORF">STRTUCAR8_08600</name>
</gene>
<comment type="caution">
    <text evidence="1">The sequence shown here is derived from an EMBL/GenBank/DDBJ whole genome shotgun (WGS) entry which is preliminary data.</text>
</comment>
<proteinExistence type="predicted"/>
<organism evidence="1 2">
    <name type="scientific">Streptomyces turgidiscabies (strain Car8)</name>
    <dbReference type="NCBI Taxonomy" id="698760"/>
    <lineage>
        <taxon>Bacteria</taxon>
        <taxon>Bacillati</taxon>
        <taxon>Actinomycetota</taxon>
        <taxon>Actinomycetes</taxon>
        <taxon>Kitasatosporales</taxon>
        <taxon>Streptomycetaceae</taxon>
        <taxon>Streptomyces</taxon>
    </lineage>
</organism>
<dbReference type="AlphaFoldDB" id="L7FAF9"/>
<reference evidence="1 2" key="1">
    <citation type="journal article" date="2011" name="Plasmid">
        <title>Streptomyces turgidiscabies Car8 contains a modular pathogenicity island that shares virulence genes with other actinobacterial plant pathogens.</title>
        <authorList>
            <person name="Huguet-Tapia J.C."/>
            <person name="Badger J.H."/>
            <person name="Loria R."/>
            <person name="Pettis G.S."/>
        </authorList>
    </citation>
    <scope>NUCLEOTIDE SEQUENCE [LARGE SCALE GENOMIC DNA]</scope>
    <source>
        <strain evidence="1 2">Car8</strain>
    </source>
</reference>
<dbReference type="PATRIC" id="fig|698760.3.peg.3614"/>